<evidence type="ECO:0000259" key="2">
    <source>
        <dbReference type="PROSITE" id="PS51384"/>
    </source>
</evidence>
<feature type="domain" description="FAD-binding FR-type" evidence="2">
    <location>
        <begin position="1"/>
        <end position="128"/>
    </location>
</feature>
<organism evidence="3 4">
    <name type="scientific">Streptomyces paludis</name>
    <dbReference type="NCBI Taxonomy" id="2282738"/>
    <lineage>
        <taxon>Bacteria</taxon>
        <taxon>Bacillati</taxon>
        <taxon>Actinomycetota</taxon>
        <taxon>Actinomycetes</taxon>
        <taxon>Kitasatosporales</taxon>
        <taxon>Streptomycetaceae</taxon>
        <taxon>Streptomyces</taxon>
    </lineage>
</organism>
<dbReference type="GO" id="GO:0016491">
    <property type="term" value="F:oxidoreductase activity"/>
    <property type="evidence" value="ECO:0007669"/>
    <property type="project" value="InterPro"/>
</dbReference>
<dbReference type="CDD" id="cd06193">
    <property type="entry name" value="siderophore_interacting"/>
    <property type="match status" value="1"/>
</dbReference>
<dbReference type="InterPro" id="IPR017927">
    <property type="entry name" value="FAD-bd_FR_type"/>
</dbReference>
<dbReference type="PANTHER" id="PTHR30157:SF0">
    <property type="entry name" value="NADPH-DEPENDENT FERRIC-CHELATE REDUCTASE"/>
    <property type="match status" value="1"/>
</dbReference>
<protein>
    <submittedName>
        <fullName evidence="3">Siderophore-interacting protein</fullName>
    </submittedName>
</protein>
<dbReference type="Proteomes" id="UP000253868">
    <property type="component" value="Chromosome"/>
</dbReference>
<dbReference type="InterPro" id="IPR039374">
    <property type="entry name" value="SIP_fam"/>
</dbReference>
<dbReference type="EMBL" id="CP031194">
    <property type="protein sequence ID" value="AXG82002.1"/>
    <property type="molecule type" value="Genomic_DNA"/>
</dbReference>
<dbReference type="InterPro" id="IPR017938">
    <property type="entry name" value="Riboflavin_synthase-like_b-brl"/>
</dbReference>
<feature type="compositionally biased region" description="Basic and acidic residues" evidence="1">
    <location>
        <begin position="63"/>
        <end position="73"/>
    </location>
</feature>
<reference evidence="4" key="1">
    <citation type="submission" date="2018-07" db="EMBL/GenBank/DDBJ databases">
        <authorList>
            <person name="Zhao J."/>
        </authorList>
    </citation>
    <scope>NUCLEOTIDE SEQUENCE [LARGE SCALE GENOMIC DNA]</scope>
    <source>
        <strain evidence="4">GSSD-12</strain>
    </source>
</reference>
<dbReference type="AlphaFoldDB" id="A0A345HZ78"/>
<feature type="region of interest" description="Disordered" evidence="1">
    <location>
        <begin position="51"/>
        <end position="73"/>
    </location>
</feature>
<dbReference type="PROSITE" id="PS51384">
    <property type="entry name" value="FAD_FR"/>
    <property type="match status" value="1"/>
</dbReference>
<dbReference type="SUPFAM" id="SSF63380">
    <property type="entry name" value="Riboflavin synthase domain-like"/>
    <property type="match status" value="1"/>
</dbReference>
<keyword evidence="4" id="KW-1185">Reference proteome</keyword>
<accession>A0A345HZ78</accession>
<dbReference type="PANTHER" id="PTHR30157">
    <property type="entry name" value="FERRIC REDUCTASE, NADPH-DEPENDENT"/>
    <property type="match status" value="1"/>
</dbReference>
<dbReference type="OrthoDB" id="3291337at2"/>
<dbReference type="InterPro" id="IPR039261">
    <property type="entry name" value="FNR_nucleotide-bd"/>
</dbReference>
<evidence type="ECO:0000256" key="1">
    <source>
        <dbReference type="SAM" id="MobiDB-lite"/>
    </source>
</evidence>
<dbReference type="InterPro" id="IPR007037">
    <property type="entry name" value="SIP_rossman_dom"/>
</dbReference>
<dbReference type="Gene3D" id="2.40.30.10">
    <property type="entry name" value="Translation factors"/>
    <property type="match status" value="1"/>
</dbReference>
<dbReference type="Pfam" id="PF08021">
    <property type="entry name" value="FAD_binding_9"/>
    <property type="match status" value="1"/>
</dbReference>
<proteinExistence type="predicted"/>
<dbReference type="RefSeq" id="WP_114664542.1">
    <property type="nucleotide sequence ID" value="NZ_CP031194.1"/>
</dbReference>
<dbReference type="InterPro" id="IPR013113">
    <property type="entry name" value="SIP_FAD-bd"/>
</dbReference>
<name>A0A345HZ78_9ACTN</name>
<sequence>MTIHRAVVARVRPLTTTMARVTFHGEGLAAFTSTGVGDEYVRLFFPHGPDRTDVSLPDATDNGGRRTPEGRPEAPVRTYTVRSVRPEAGEIDIDFVLHGHGTASGWAAAARPGDVIGLNSPTGLYAPPADLSWQLLVSDLSGLPAVGRLIENTPDRVTTRAVLEVPDPSCVQPLPERPGVRATWAYGGNGHGPSRLAELVGAAIPPHTDLTGGYIWVAGQTDALRAVRRYLRKELKLPAERFKVVGYWMPDGDSWTRRYEALPTDVRFELESMWDNPTDEPEDLAVRYEDRLSTLGL</sequence>
<gene>
    <name evidence="3" type="ORF">DVK44_34510</name>
</gene>
<evidence type="ECO:0000313" key="3">
    <source>
        <dbReference type="EMBL" id="AXG82002.1"/>
    </source>
</evidence>
<evidence type="ECO:0000313" key="4">
    <source>
        <dbReference type="Proteomes" id="UP000253868"/>
    </source>
</evidence>
<dbReference type="KEGG" id="spad:DVK44_34510"/>
<dbReference type="Gene3D" id="3.40.50.80">
    <property type="entry name" value="Nucleotide-binding domain of ferredoxin-NADP reductase (FNR) module"/>
    <property type="match status" value="1"/>
</dbReference>
<dbReference type="Pfam" id="PF04954">
    <property type="entry name" value="SIP"/>
    <property type="match status" value="1"/>
</dbReference>